<accession>A0A0A9HKZ1</accession>
<organism evidence="1">
    <name type="scientific">Arundo donax</name>
    <name type="common">Giant reed</name>
    <name type="synonym">Donax arundinaceus</name>
    <dbReference type="NCBI Taxonomy" id="35708"/>
    <lineage>
        <taxon>Eukaryota</taxon>
        <taxon>Viridiplantae</taxon>
        <taxon>Streptophyta</taxon>
        <taxon>Embryophyta</taxon>
        <taxon>Tracheophyta</taxon>
        <taxon>Spermatophyta</taxon>
        <taxon>Magnoliopsida</taxon>
        <taxon>Liliopsida</taxon>
        <taxon>Poales</taxon>
        <taxon>Poaceae</taxon>
        <taxon>PACMAD clade</taxon>
        <taxon>Arundinoideae</taxon>
        <taxon>Arundineae</taxon>
        <taxon>Arundo</taxon>
    </lineage>
</organism>
<sequence>MFSGIVIESNTDTKSVFNASRVWY</sequence>
<reference evidence="1" key="1">
    <citation type="submission" date="2014-09" db="EMBL/GenBank/DDBJ databases">
        <authorList>
            <person name="Magalhaes I.L.F."/>
            <person name="Oliveira U."/>
            <person name="Santos F.R."/>
            <person name="Vidigal T.H.D.A."/>
            <person name="Brescovit A.D."/>
            <person name="Santos A.J."/>
        </authorList>
    </citation>
    <scope>NUCLEOTIDE SEQUENCE</scope>
    <source>
        <tissue evidence="1">Shoot tissue taken approximately 20 cm above the soil surface</tissue>
    </source>
</reference>
<evidence type="ECO:0000313" key="1">
    <source>
        <dbReference type="EMBL" id="JAE37835.1"/>
    </source>
</evidence>
<proteinExistence type="predicted"/>
<protein>
    <submittedName>
        <fullName evidence="1">Uncharacterized protein</fullName>
    </submittedName>
</protein>
<reference evidence="1" key="2">
    <citation type="journal article" date="2015" name="Data Brief">
        <title>Shoot transcriptome of the giant reed, Arundo donax.</title>
        <authorList>
            <person name="Barrero R.A."/>
            <person name="Guerrero F.D."/>
            <person name="Moolhuijzen P."/>
            <person name="Goolsby J.A."/>
            <person name="Tidwell J."/>
            <person name="Bellgard S.E."/>
            <person name="Bellgard M.I."/>
        </authorList>
    </citation>
    <scope>NUCLEOTIDE SEQUENCE</scope>
    <source>
        <tissue evidence="1">Shoot tissue taken approximately 20 cm above the soil surface</tissue>
    </source>
</reference>
<name>A0A0A9HKZ1_ARUDO</name>
<dbReference type="AlphaFoldDB" id="A0A0A9HKZ1"/>
<dbReference type="EMBL" id="GBRH01160061">
    <property type="protein sequence ID" value="JAE37835.1"/>
    <property type="molecule type" value="Transcribed_RNA"/>
</dbReference>